<dbReference type="OrthoDB" id="9759518at2"/>
<evidence type="ECO:0000313" key="9">
    <source>
        <dbReference type="EMBL" id="ADU46001.1"/>
    </source>
</evidence>
<dbReference type="EMBL" id="CP002418">
    <property type="protein sequence ID" value="ADU46001.1"/>
    <property type="molecule type" value="Genomic_DNA"/>
</dbReference>
<protein>
    <submittedName>
        <fullName evidence="9">Nitrate reductase</fullName>
        <ecNumber evidence="9">1.7.99.4</ecNumber>
    </submittedName>
</protein>
<dbReference type="PROSITE" id="PS00932">
    <property type="entry name" value="MOLYBDOPTERIN_PROK_3"/>
    <property type="match status" value="1"/>
</dbReference>
<dbReference type="Pfam" id="PF04879">
    <property type="entry name" value="Molybdop_Fe4S4"/>
    <property type="match status" value="1"/>
</dbReference>
<accession>E6VPM2</accession>
<dbReference type="InterPro" id="IPR006657">
    <property type="entry name" value="MoPterin_dinucl-bd_dom"/>
</dbReference>
<keyword evidence="4" id="KW-0479">Metal-binding</keyword>
<dbReference type="GO" id="GO:0046872">
    <property type="term" value="F:metal ion binding"/>
    <property type="evidence" value="ECO:0007669"/>
    <property type="project" value="UniProtKB-KW"/>
</dbReference>
<dbReference type="eggNOG" id="COG0243">
    <property type="taxonomic scope" value="Bacteria"/>
</dbReference>
<dbReference type="HOGENOM" id="CLU_000422_13_3_5"/>
<dbReference type="InterPro" id="IPR006655">
    <property type="entry name" value="Mopterin_OxRdtase_prok_CS"/>
</dbReference>
<dbReference type="KEGG" id="rpx:Rpdx1_4450"/>
<comment type="cofactor">
    <cofactor evidence="1">
        <name>Mo-bis(molybdopterin guanine dinucleotide)</name>
        <dbReference type="ChEBI" id="CHEBI:60539"/>
    </cofactor>
</comment>
<dbReference type="SMART" id="SM00926">
    <property type="entry name" value="Molybdop_Fe4S4"/>
    <property type="match status" value="1"/>
</dbReference>
<dbReference type="InterPro" id="IPR009010">
    <property type="entry name" value="Asp_de-COase-like_dom_sf"/>
</dbReference>
<evidence type="ECO:0000256" key="4">
    <source>
        <dbReference type="ARBA" id="ARBA00022723"/>
    </source>
</evidence>
<dbReference type="PROSITE" id="PS51669">
    <property type="entry name" value="4FE4S_MOW_BIS_MGD"/>
    <property type="match status" value="1"/>
</dbReference>
<dbReference type="Gene3D" id="2.40.40.20">
    <property type="match status" value="1"/>
</dbReference>
<dbReference type="GO" id="GO:0051536">
    <property type="term" value="F:iron-sulfur cluster binding"/>
    <property type="evidence" value="ECO:0007669"/>
    <property type="project" value="UniProtKB-KW"/>
</dbReference>
<evidence type="ECO:0000256" key="7">
    <source>
        <dbReference type="ARBA" id="ARBA00023014"/>
    </source>
</evidence>
<evidence type="ECO:0000259" key="8">
    <source>
        <dbReference type="PROSITE" id="PS51669"/>
    </source>
</evidence>
<keyword evidence="6" id="KW-0408">Iron</keyword>
<dbReference type="CDD" id="cd02766">
    <property type="entry name" value="MopB_3"/>
    <property type="match status" value="1"/>
</dbReference>
<dbReference type="BioCyc" id="RPAL652103:RPDX1_RS21990-MONOMER"/>
<organism evidence="9 10">
    <name type="scientific">Rhodopseudomonas palustris (strain DX-1)</name>
    <dbReference type="NCBI Taxonomy" id="652103"/>
    <lineage>
        <taxon>Bacteria</taxon>
        <taxon>Pseudomonadati</taxon>
        <taxon>Pseudomonadota</taxon>
        <taxon>Alphaproteobacteria</taxon>
        <taxon>Hyphomicrobiales</taxon>
        <taxon>Nitrobacteraceae</taxon>
        <taxon>Rhodopseudomonas</taxon>
    </lineage>
</organism>
<dbReference type="SUPFAM" id="SSF53706">
    <property type="entry name" value="Formate dehydrogenase/DMSO reductase, domains 1-3"/>
    <property type="match status" value="1"/>
</dbReference>
<keyword evidence="5 9" id="KW-0560">Oxidoreductase</keyword>
<evidence type="ECO:0000313" key="10">
    <source>
        <dbReference type="Proteomes" id="UP000001402"/>
    </source>
</evidence>
<dbReference type="SUPFAM" id="SSF50692">
    <property type="entry name" value="ADC-like"/>
    <property type="match status" value="1"/>
</dbReference>
<dbReference type="InterPro" id="IPR037920">
    <property type="entry name" value="YoaE_C"/>
</dbReference>
<dbReference type="Pfam" id="PF00384">
    <property type="entry name" value="Molybdopterin"/>
    <property type="match status" value="1"/>
</dbReference>
<dbReference type="InterPro" id="IPR006656">
    <property type="entry name" value="Mopterin_OxRdtase"/>
</dbReference>
<dbReference type="Gene3D" id="3.30.2070.10">
    <property type="entry name" value="Formate dehydrogenase/DMSO reductase"/>
    <property type="match status" value="1"/>
</dbReference>
<evidence type="ECO:0000256" key="2">
    <source>
        <dbReference type="ARBA" id="ARBA00010312"/>
    </source>
</evidence>
<feature type="domain" description="4Fe-4S Mo/W bis-MGD-type" evidence="8">
    <location>
        <begin position="7"/>
        <end position="65"/>
    </location>
</feature>
<dbReference type="Gene3D" id="2.20.25.90">
    <property type="entry name" value="ADC-like domains"/>
    <property type="match status" value="1"/>
</dbReference>
<keyword evidence="7" id="KW-0411">Iron-sulfur</keyword>
<name>E6VPM2_RHOPX</name>
<evidence type="ECO:0000256" key="1">
    <source>
        <dbReference type="ARBA" id="ARBA00001942"/>
    </source>
</evidence>
<proteinExistence type="inferred from homology"/>
<reference evidence="9" key="1">
    <citation type="submission" date="2010-12" db="EMBL/GenBank/DDBJ databases">
        <title>Complete sequence of Rhodopseudomonas palustris DX-1.</title>
        <authorList>
            <consortium name="US DOE Joint Genome Institute"/>
            <person name="Lucas S."/>
            <person name="Copeland A."/>
            <person name="Lapidus A."/>
            <person name="Cheng J.-F."/>
            <person name="Goodwin L."/>
            <person name="Pitluck S."/>
            <person name="Misra M."/>
            <person name="Chertkov O."/>
            <person name="Detter J.C."/>
            <person name="Han C."/>
            <person name="Tapia R."/>
            <person name="Land M."/>
            <person name="Hauser L."/>
            <person name="Kyrpides N."/>
            <person name="Ivanova N."/>
            <person name="Ovchinnikova G."/>
            <person name="Logan B."/>
            <person name="Oda Y."/>
            <person name="Harwood C."/>
            <person name="Woyke T."/>
        </authorList>
    </citation>
    <scope>NUCLEOTIDE SEQUENCE [LARGE SCALE GENOMIC DNA]</scope>
    <source>
        <strain evidence="9">DX-1</strain>
    </source>
</reference>
<evidence type="ECO:0000256" key="3">
    <source>
        <dbReference type="ARBA" id="ARBA00022505"/>
    </source>
</evidence>
<dbReference type="AlphaFoldDB" id="E6VPM2"/>
<gene>
    <name evidence="9" type="ordered locus">Rpdx1_4450</name>
</gene>
<dbReference type="Proteomes" id="UP000001402">
    <property type="component" value="Chromosome"/>
</dbReference>
<dbReference type="GO" id="GO:0043546">
    <property type="term" value="F:molybdopterin cofactor binding"/>
    <property type="evidence" value="ECO:0007669"/>
    <property type="project" value="InterPro"/>
</dbReference>
<dbReference type="PANTHER" id="PTHR43742:SF6">
    <property type="entry name" value="OXIDOREDUCTASE YYAE-RELATED"/>
    <property type="match status" value="1"/>
</dbReference>
<evidence type="ECO:0000256" key="5">
    <source>
        <dbReference type="ARBA" id="ARBA00023002"/>
    </source>
</evidence>
<dbReference type="Gene3D" id="3.40.228.10">
    <property type="entry name" value="Dimethylsulfoxide Reductase, domain 2"/>
    <property type="match status" value="1"/>
</dbReference>
<dbReference type="STRING" id="652103.Rpdx1_4450"/>
<sequence>MSQPVAIDIRHSTCPHDCPSACALDVEVIDGSTIGRLRRSKRQTYTAGVVCAKVARYAERIHHPDRLTYPMRRIGPKGSGQFARVSWDEALDEIAARFDAAEAAFGAESVWPYYYAGTMGLVMRDGINRLANVKKYSRFYSTICANIAWSGYAAGVGKVAGVDPREMARSDLIVIWGTNPVSTQVNVMTHAARARKERGAKIAAVDIYDNETMQQADIRIILRPGTDGAFACGVMHVLFRDGLADRAYMARYTDCPDALEAHLATRTPAWASAICGVAEAEIEAFAHAVGETRRSFFRLGYGFTRSRNGAAQMHAALCIPAVTGAWQYEGGGAFFNNGAIFGFDKSLIEGLDRLDPATRVLDQSKIGRILTGDAEALRGGAPIKAMLIQNTNPMTVAPEQELVRTGFGRDDLFVAVHEQFMTETALMADIVLPATMFLEHDDLYYGGGHQHISVGSRLVEPPGECRSNHEVLQGVARRLGVDHPAFAMTPREVIDSTLKSSGHGGIAQLEADLWRDLQPDFRASHFLDGFAHADGKFHFRADWGNVNVPRKLKFGPWEAMPSLPDHWAVTEEADPQHPFRLATSPARSFLNTTFNETPSSQAREGEPSVLIHPDDADQIGIEDGEVVVLGNSRGETMLTARLSDGLRRGVVIAESVFPNRAHRGGRGINVLTSAESVAPHGGAAFHDNKVWIKKAGAPLAKRD</sequence>
<dbReference type="CDD" id="cd02786">
    <property type="entry name" value="MopB_CT_3"/>
    <property type="match status" value="1"/>
</dbReference>
<comment type="similarity">
    <text evidence="2">Belongs to the prokaryotic molybdopterin-containing oxidoreductase family.</text>
</comment>
<dbReference type="GO" id="GO:0016491">
    <property type="term" value="F:oxidoreductase activity"/>
    <property type="evidence" value="ECO:0007669"/>
    <property type="project" value="UniProtKB-KW"/>
</dbReference>
<keyword evidence="3" id="KW-0500">Molybdenum</keyword>
<dbReference type="Gene3D" id="3.40.50.740">
    <property type="match status" value="1"/>
</dbReference>
<evidence type="ECO:0000256" key="6">
    <source>
        <dbReference type="ARBA" id="ARBA00023004"/>
    </source>
</evidence>
<dbReference type="InterPro" id="IPR006963">
    <property type="entry name" value="Mopterin_OxRdtase_4Fe-4S_dom"/>
</dbReference>
<dbReference type="EC" id="1.7.99.4" evidence="9"/>
<dbReference type="PANTHER" id="PTHR43742">
    <property type="entry name" value="TRIMETHYLAMINE-N-OXIDE REDUCTASE"/>
    <property type="match status" value="1"/>
</dbReference>
<dbReference type="InterPro" id="IPR050612">
    <property type="entry name" value="Prok_Mopterin_Oxidored"/>
</dbReference>
<dbReference type="Pfam" id="PF01568">
    <property type="entry name" value="Molydop_binding"/>
    <property type="match status" value="1"/>
</dbReference>
<dbReference type="FunFam" id="2.20.25.90:FF:000012">
    <property type="entry name" value="Anaerobic selenocysteine-containing dehydrogenase"/>
    <property type="match status" value="1"/>
</dbReference>